<dbReference type="Proteomes" id="UP000317650">
    <property type="component" value="Chromosome 9"/>
</dbReference>
<keyword evidence="1" id="KW-0732">Signal</keyword>
<dbReference type="Gene3D" id="3.40.50.1820">
    <property type="entry name" value="alpha/beta hydrolase"/>
    <property type="match status" value="1"/>
</dbReference>
<dbReference type="EMBL" id="PYDT01000010">
    <property type="protein sequence ID" value="THU48222.1"/>
    <property type="molecule type" value="Genomic_DNA"/>
</dbReference>
<name>A0A4S8IL34_MUSBA</name>
<dbReference type="SUPFAM" id="SSF53474">
    <property type="entry name" value="alpha/beta-Hydrolases"/>
    <property type="match status" value="1"/>
</dbReference>
<comment type="caution">
    <text evidence="2">The sequence shown here is derived from an EMBL/GenBank/DDBJ whole genome shotgun (WGS) entry which is preliminary data.</text>
</comment>
<dbReference type="PANTHER" id="PTHR42103:SF2">
    <property type="entry name" value="AB HYDROLASE-1 DOMAIN-CONTAINING PROTEIN"/>
    <property type="match status" value="1"/>
</dbReference>
<organism evidence="2 3">
    <name type="scientific">Musa balbisiana</name>
    <name type="common">Banana</name>
    <dbReference type="NCBI Taxonomy" id="52838"/>
    <lineage>
        <taxon>Eukaryota</taxon>
        <taxon>Viridiplantae</taxon>
        <taxon>Streptophyta</taxon>
        <taxon>Embryophyta</taxon>
        <taxon>Tracheophyta</taxon>
        <taxon>Spermatophyta</taxon>
        <taxon>Magnoliopsida</taxon>
        <taxon>Liliopsida</taxon>
        <taxon>Zingiberales</taxon>
        <taxon>Musaceae</taxon>
        <taxon>Musa</taxon>
    </lineage>
</organism>
<dbReference type="PANTHER" id="PTHR42103">
    <property type="entry name" value="ALPHA/BETA-HYDROLASES SUPERFAMILY PROTEIN"/>
    <property type="match status" value="1"/>
</dbReference>
<proteinExistence type="predicted"/>
<gene>
    <name evidence="2" type="ORF">C4D60_Mb09t23950</name>
</gene>
<dbReference type="STRING" id="52838.A0A4S8IL34"/>
<protein>
    <recommendedName>
        <fullName evidence="4">Xaa-Pro dipeptidyl-peptidase-like domain-containing protein</fullName>
    </recommendedName>
</protein>
<keyword evidence="3" id="KW-1185">Reference proteome</keyword>
<feature type="signal peptide" evidence="1">
    <location>
        <begin position="1"/>
        <end position="24"/>
    </location>
</feature>
<feature type="chain" id="PRO_5020313332" description="Xaa-Pro dipeptidyl-peptidase-like domain-containing protein" evidence="1">
    <location>
        <begin position="25"/>
        <end position="216"/>
    </location>
</feature>
<evidence type="ECO:0008006" key="4">
    <source>
        <dbReference type="Google" id="ProtNLM"/>
    </source>
</evidence>
<reference evidence="2 3" key="1">
    <citation type="journal article" date="2019" name="Nat. Plants">
        <title>Genome sequencing of Musa balbisiana reveals subgenome evolution and function divergence in polyploid bananas.</title>
        <authorList>
            <person name="Yao X."/>
        </authorList>
    </citation>
    <scope>NUCLEOTIDE SEQUENCE [LARGE SCALE GENOMIC DNA]</scope>
    <source>
        <strain evidence="3">cv. DH-PKW</strain>
        <tissue evidence="2">Leaves</tissue>
    </source>
</reference>
<sequence>MASFLRLQLLGLLVAEVMMVGMESLTVETGDGVKLHARLFKPAEPPANDLVVVFVHPYTVLGGSQGLLKGIATGLAERGFRVVTFDMRCAVRASLFGSAEIQDAIAVCKWVSNTLAPRDIILVGSSAVNVGMGCNGEACWVLQLPAVDKIDQVVGYISIGYPFGLMASILFGRHQEAILKSEKPKLFIMGNRDQLQRRQPPDRRSWPFSDGRVLRC</sequence>
<evidence type="ECO:0000313" key="2">
    <source>
        <dbReference type="EMBL" id="THU48222.1"/>
    </source>
</evidence>
<accession>A0A4S8IL34</accession>
<dbReference type="InterPro" id="IPR029058">
    <property type="entry name" value="AB_hydrolase_fold"/>
</dbReference>
<evidence type="ECO:0000256" key="1">
    <source>
        <dbReference type="SAM" id="SignalP"/>
    </source>
</evidence>
<evidence type="ECO:0000313" key="3">
    <source>
        <dbReference type="Proteomes" id="UP000317650"/>
    </source>
</evidence>
<dbReference type="AlphaFoldDB" id="A0A4S8IL34"/>